<feature type="region of interest" description="Disordered" evidence="1">
    <location>
        <begin position="178"/>
        <end position="232"/>
    </location>
</feature>
<accession>A0A3B0JMI3</accession>
<feature type="compositionally biased region" description="Polar residues" evidence="1">
    <location>
        <begin position="1262"/>
        <end position="1275"/>
    </location>
</feature>
<proteinExistence type="predicted"/>
<organism evidence="2 3">
    <name type="scientific">Drosophila guanche</name>
    <name type="common">Fruit fly</name>
    <dbReference type="NCBI Taxonomy" id="7266"/>
    <lineage>
        <taxon>Eukaryota</taxon>
        <taxon>Metazoa</taxon>
        <taxon>Ecdysozoa</taxon>
        <taxon>Arthropoda</taxon>
        <taxon>Hexapoda</taxon>
        <taxon>Insecta</taxon>
        <taxon>Pterygota</taxon>
        <taxon>Neoptera</taxon>
        <taxon>Endopterygota</taxon>
        <taxon>Diptera</taxon>
        <taxon>Brachycera</taxon>
        <taxon>Muscomorpha</taxon>
        <taxon>Ephydroidea</taxon>
        <taxon>Drosophilidae</taxon>
        <taxon>Drosophila</taxon>
        <taxon>Sophophora</taxon>
    </lineage>
</organism>
<feature type="region of interest" description="Disordered" evidence="1">
    <location>
        <begin position="247"/>
        <end position="362"/>
    </location>
</feature>
<sequence>MDISAEIADITAQAPEWNFAGDCALLALMKRISQNLQERGERTTRNLREFETRVRQADISLSNATNSLRSLQFGQQFVEYRVQEIDDDDFEMPAEKKKKPESPPKSSQEMSKEFLENNLQMFRKNFEPVTIDVPDSDDEDVPVNSTTIFRAKNPYDAIPLPYIIGSKEWQEHKYAGLYDSKESSDDEKSEEFSSSSSDERESASSKTPKPENRLVQPQLSDSSSLASANTEPVAVVSPVKLQIPAPAAPPILAPADHHLRQPAPSRTQPRPIISSQRNPHERDLFAALRQSPPSDDPPSTSSSPRSSPAIGPRGTAAMQASLSSSSSSAAHQPPPRLFDEAVPPQIPRKIDANPSPIKRKPVNLFNDDEFHSLMSEIVDKVQSKTGNNTADARRSNQANKLPEENKPVDQAPKLETLKQINEIVATQPKSKTVNLFEDSPPLSPITTHTPLRDATNDLSRPIFDDGPSPLSVKQRQIPPKEPAKPLPKSLFDDDLEDDFLSSFTAKPKPPEQKLKSSLFDDDDLDIDDIFIKPPAQPNKLSERLVGKTSLFDDDDQDDDVTDLFESKKESTKEKYPPVEKKVETPMPPKKDLFDDIQEEDLFGTPKSKNLFANQSEQPTEETEKLEIVQEETQTAMEIEEEAGVVTPPIEIIEEKSNPQLDALEISAHKAADLFNEDFSDDDSFLSTAKSKSTAAATEISQEIHPQVLEKEIKPQKLPESVLPTPEPTNRTEDESPNKDKVDVMADLFGSPKIGPPISETPPPDDLEHDEDPIISMVADVTNKSPKEEATLIAPEADLDAAQQIMQNYTSLFSEEPPDDSEFFQTLGSSSLSSLSASKMFEHDQDFFEPALPKIPVANKSSAPTSSDHGPIGLFSDVPPDDDEDAAEAQKKAAAQPVDVPSTTTRIHTIFYDDFSETARAGAVGQTSKSPILEEEHPPADEVDRSKAQEVAELPTPPSPVKKLKMPNININVQALLPGSGGLPKFQKVQVPAAPPLQEAEVSVPGTKPPSAYTPNINEESNSTGRENGLQHVNKTRARGPARRRPSTRQGRRENYAKSVLEDVHQSTSAEVAPTSNATASSKTPTLPKLVKSFLDSDDEDEDLFGTAKIVSAMSQSETSAKPATPAPAAKAMAAPLPSEPPEDHVKPKAHTVPMSRPAKLFDESDDDDDLFASAAVAAPVPSVQAKVSSKTTAASLFSSDEDEDFKLPAKTAPKKNIAPIQSSKSTSLFSDDEDDDDLFGGAATSKQAKPQPRGVAKPAASKTRTAATIPASSGDNPLADLLGFK</sequence>
<feature type="region of interest" description="Disordered" evidence="1">
    <location>
        <begin position="920"/>
        <end position="962"/>
    </location>
</feature>
<feature type="compositionally biased region" description="Polar residues" evidence="1">
    <location>
        <begin position="215"/>
        <end position="230"/>
    </location>
</feature>
<keyword evidence="3" id="KW-1185">Reference proteome</keyword>
<reference evidence="3" key="1">
    <citation type="submission" date="2018-01" db="EMBL/GenBank/DDBJ databases">
        <authorList>
            <person name="Alioto T."/>
            <person name="Alioto T."/>
        </authorList>
    </citation>
    <scope>NUCLEOTIDE SEQUENCE [LARGE SCALE GENOMIC DNA]</scope>
</reference>
<feature type="compositionally biased region" description="Polar residues" evidence="1">
    <location>
        <begin position="1219"/>
        <end position="1229"/>
    </location>
</feature>
<evidence type="ECO:0000313" key="3">
    <source>
        <dbReference type="Proteomes" id="UP000268350"/>
    </source>
</evidence>
<feature type="region of interest" description="Disordered" evidence="1">
    <location>
        <begin position="690"/>
        <end position="770"/>
    </location>
</feature>
<name>A0A3B0JMI3_DROGU</name>
<feature type="compositionally biased region" description="Polar residues" evidence="1">
    <location>
        <begin position="383"/>
        <end position="399"/>
    </location>
</feature>
<feature type="compositionally biased region" description="Low complexity" evidence="1">
    <location>
        <begin position="291"/>
        <end position="308"/>
    </location>
</feature>
<feature type="compositionally biased region" description="Basic residues" evidence="1">
    <location>
        <begin position="1033"/>
        <end position="1046"/>
    </location>
</feature>
<feature type="compositionally biased region" description="Low complexity" evidence="1">
    <location>
        <begin position="316"/>
        <end position="330"/>
    </location>
</feature>
<protein>
    <submittedName>
        <fullName evidence="2">Blast:WASH complex subunit FAM21 homolog</fullName>
    </submittedName>
</protein>
<gene>
    <name evidence="2" type="ORF">DGUA_6G001379</name>
</gene>
<feature type="compositionally biased region" description="Acidic residues" evidence="1">
    <location>
        <begin position="551"/>
        <end position="562"/>
    </location>
</feature>
<feature type="compositionally biased region" description="Basic and acidic residues" evidence="1">
    <location>
        <begin position="197"/>
        <end position="212"/>
    </location>
</feature>
<feature type="compositionally biased region" description="Polar residues" evidence="1">
    <location>
        <begin position="1065"/>
        <end position="1084"/>
    </location>
</feature>
<feature type="region of interest" description="Disordered" evidence="1">
    <location>
        <begin position="855"/>
        <end position="900"/>
    </location>
</feature>
<feature type="region of interest" description="Disordered" evidence="1">
    <location>
        <begin position="991"/>
        <end position="1085"/>
    </location>
</feature>
<feature type="region of interest" description="Disordered" evidence="1">
    <location>
        <begin position="88"/>
        <end position="111"/>
    </location>
</feature>
<dbReference type="Proteomes" id="UP000268350">
    <property type="component" value="Unassembled WGS sequence"/>
</dbReference>
<feature type="region of interest" description="Disordered" evidence="1">
    <location>
        <begin position="1181"/>
        <end position="1285"/>
    </location>
</feature>
<dbReference type="OrthoDB" id="751084at2759"/>
<dbReference type="STRING" id="7266.A0A3B0JMI3"/>
<feature type="compositionally biased region" description="Polar residues" evidence="1">
    <location>
        <begin position="1012"/>
        <end position="1025"/>
    </location>
</feature>
<evidence type="ECO:0000256" key="1">
    <source>
        <dbReference type="SAM" id="MobiDB-lite"/>
    </source>
</evidence>
<feature type="region of interest" description="Disordered" evidence="1">
    <location>
        <begin position="1113"/>
        <end position="1165"/>
    </location>
</feature>
<feature type="region of interest" description="Disordered" evidence="1">
    <location>
        <begin position="431"/>
        <end position="493"/>
    </location>
</feature>
<feature type="compositionally biased region" description="Polar residues" evidence="1">
    <location>
        <begin position="264"/>
        <end position="277"/>
    </location>
</feature>
<feature type="compositionally biased region" description="Basic and acidic residues" evidence="1">
    <location>
        <begin position="707"/>
        <end position="716"/>
    </location>
</feature>
<feature type="compositionally biased region" description="Basic and acidic residues" evidence="1">
    <location>
        <begin position="93"/>
        <end position="102"/>
    </location>
</feature>
<feature type="compositionally biased region" description="Basic and acidic residues" evidence="1">
    <location>
        <begin position="564"/>
        <end position="592"/>
    </location>
</feature>
<feature type="compositionally biased region" description="Basic and acidic residues" evidence="1">
    <location>
        <begin position="931"/>
        <end position="949"/>
    </location>
</feature>
<feature type="region of interest" description="Disordered" evidence="1">
    <location>
        <begin position="528"/>
        <end position="592"/>
    </location>
</feature>
<feature type="region of interest" description="Disordered" evidence="1">
    <location>
        <begin position="381"/>
        <end position="415"/>
    </location>
</feature>
<evidence type="ECO:0000313" key="2">
    <source>
        <dbReference type="EMBL" id="SPP73831.1"/>
    </source>
</evidence>
<feature type="region of interest" description="Disordered" evidence="1">
    <location>
        <begin position="500"/>
        <end position="519"/>
    </location>
</feature>
<feature type="compositionally biased region" description="Low complexity" evidence="1">
    <location>
        <begin position="1120"/>
        <end position="1136"/>
    </location>
</feature>
<feature type="compositionally biased region" description="Polar residues" evidence="1">
    <location>
        <begin position="858"/>
        <end position="867"/>
    </location>
</feature>
<feature type="compositionally biased region" description="Basic and acidic residues" evidence="1">
    <location>
        <begin position="1050"/>
        <end position="1064"/>
    </location>
</feature>
<feature type="compositionally biased region" description="Basic and acidic residues" evidence="1">
    <location>
        <begin position="729"/>
        <end position="743"/>
    </location>
</feature>
<dbReference type="EMBL" id="OUUW01000001">
    <property type="protein sequence ID" value="SPP73831.1"/>
    <property type="molecule type" value="Genomic_DNA"/>
</dbReference>
<dbReference type="OMA" id="IHTIFYD"/>